<dbReference type="RefSeq" id="WP_133564749.1">
    <property type="nucleotide sequence ID" value="NZ_SNZA01000006.1"/>
</dbReference>
<protein>
    <submittedName>
        <fullName evidence="4">Thioredoxin reductase</fullName>
    </submittedName>
</protein>
<dbReference type="Proteomes" id="UP000295729">
    <property type="component" value="Unassembled WGS sequence"/>
</dbReference>
<evidence type="ECO:0000259" key="3">
    <source>
        <dbReference type="Pfam" id="PF07992"/>
    </source>
</evidence>
<organism evidence="4 5">
    <name type="scientific">Marinomonas communis</name>
    <dbReference type="NCBI Taxonomy" id="28254"/>
    <lineage>
        <taxon>Bacteria</taxon>
        <taxon>Pseudomonadati</taxon>
        <taxon>Pseudomonadota</taxon>
        <taxon>Gammaproteobacteria</taxon>
        <taxon>Oceanospirillales</taxon>
        <taxon>Oceanospirillaceae</taxon>
        <taxon>Marinomonas</taxon>
    </lineage>
</organism>
<dbReference type="InterPro" id="IPR036188">
    <property type="entry name" value="FAD/NAD-bd_sf"/>
</dbReference>
<dbReference type="SUPFAM" id="SSF51905">
    <property type="entry name" value="FAD/NAD(P)-binding domain"/>
    <property type="match status" value="1"/>
</dbReference>
<evidence type="ECO:0000313" key="5">
    <source>
        <dbReference type="Proteomes" id="UP000295729"/>
    </source>
</evidence>
<evidence type="ECO:0000256" key="2">
    <source>
        <dbReference type="ARBA" id="ARBA00023002"/>
    </source>
</evidence>
<proteinExistence type="predicted"/>
<dbReference type="Pfam" id="PF07992">
    <property type="entry name" value="Pyr_redox_2"/>
    <property type="match status" value="1"/>
</dbReference>
<dbReference type="OrthoDB" id="9786503at2"/>
<dbReference type="AlphaFoldDB" id="A0A4R6X2R7"/>
<keyword evidence="5" id="KW-1185">Reference proteome</keyword>
<sequence length="299" mass="32503">MTYDVVIIGGSFAGMSAAMQLVRAQRKVLLIDANSPRNRFAKASHGVFGLDGKSPAEIREIGLTQLRAYPTFELWEDLVEGLEQCDLGFSVLTKTGLEAKAYRVILASGIRDRLPDIDGLSECWGESVVHCPYCHGYELRHQNLGVLATSEMSVHQAAMIPDWGATTLFTQGHFSPESNLATLLEKRGVVIEQTPIKHVLSADKRIQSVVLEDGREVSLGGLYVGPKIEMNTPLIERLGLDMMETPLGYVVKVNDMKESSIKGLFVAGDLSNPMQSGTLAIASGTLAGICAHRSLIFES</sequence>
<keyword evidence="2" id="KW-0560">Oxidoreductase</keyword>
<dbReference type="PRINTS" id="PR00368">
    <property type="entry name" value="FADPNR"/>
</dbReference>
<dbReference type="InterPro" id="IPR023753">
    <property type="entry name" value="FAD/NAD-binding_dom"/>
</dbReference>
<feature type="domain" description="FAD/NAD(P)-binding" evidence="3">
    <location>
        <begin position="3"/>
        <end position="283"/>
    </location>
</feature>
<keyword evidence="1" id="KW-0285">Flavoprotein</keyword>
<name>A0A4R6X2R7_9GAMM</name>
<dbReference type="EMBL" id="SNZA01000006">
    <property type="protein sequence ID" value="TDR06349.1"/>
    <property type="molecule type" value="Genomic_DNA"/>
</dbReference>
<dbReference type="PANTHER" id="PTHR48105">
    <property type="entry name" value="THIOREDOXIN REDUCTASE 1-RELATED-RELATED"/>
    <property type="match status" value="1"/>
</dbReference>
<dbReference type="Gene3D" id="3.50.50.60">
    <property type="entry name" value="FAD/NAD(P)-binding domain"/>
    <property type="match status" value="2"/>
</dbReference>
<accession>A0A4R6X2R7</accession>
<evidence type="ECO:0000256" key="1">
    <source>
        <dbReference type="ARBA" id="ARBA00022630"/>
    </source>
</evidence>
<gene>
    <name evidence="4" type="ORF">C8D85_3281</name>
</gene>
<evidence type="ECO:0000313" key="4">
    <source>
        <dbReference type="EMBL" id="TDR06349.1"/>
    </source>
</evidence>
<dbReference type="InterPro" id="IPR050097">
    <property type="entry name" value="Ferredoxin-NADP_redctase_2"/>
</dbReference>
<dbReference type="GO" id="GO:0016491">
    <property type="term" value="F:oxidoreductase activity"/>
    <property type="evidence" value="ECO:0007669"/>
    <property type="project" value="UniProtKB-KW"/>
</dbReference>
<dbReference type="PRINTS" id="PR00469">
    <property type="entry name" value="PNDRDTASEII"/>
</dbReference>
<comment type="caution">
    <text evidence="4">The sequence shown here is derived from an EMBL/GenBank/DDBJ whole genome shotgun (WGS) entry which is preliminary data.</text>
</comment>
<reference evidence="4 5" key="1">
    <citation type="submission" date="2019-03" db="EMBL/GenBank/DDBJ databases">
        <title>Genomic Encyclopedia of Type Strains, Phase IV (KMG-IV): sequencing the most valuable type-strain genomes for metagenomic binning, comparative biology and taxonomic classification.</title>
        <authorList>
            <person name="Goeker M."/>
        </authorList>
    </citation>
    <scope>NUCLEOTIDE SEQUENCE [LARGE SCALE GENOMIC DNA]</scope>
    <source>
        <strain evidence="4 5">DSM 5604</strain>
    </source>
</reference>